<comment type="caution">
    <text evidence="3">The sequence shown here is derived from an EMBL/GenBank/DDBJ whole genome shotgun (WGS) entry which is preliminary data.</text>
</comment>
<proteinExistence type="predicted"/>
<feature type="transmembrane region" description="Helical" evidence="2">
    <location>
        <begin position="205"/>
        <end position="223"/>
    </location>
</feature>
<keyword evidence="2" id="KW-0812">Transmembrane</keyword>
<feature type="compositionally biased region" description="Polar residues" evidence="1">
    <location>
        <begin position="1"/>
        <end position="19"/>
    </location>
</feature>
<name>A0A939BZG8_9ACTN</name>
<evidence type="ECO:0000256" key="2">
    <source>
        <dbReference type="SAM" id="Phobius"/>
    </source>
</evidence>
<keyword evidence="2" id="KW-1133">Transmembrane helix</keyword>
<organism evidence="3 4">
    <name type="scientific">Nakamurella flavida</name>
    <dbReference type="NCBI Taxonomy" id="363630"/>
    <lineage>
        <taxon>Bacteria</taxon>
        <taxon>Bacillati</taxon>
        <taxon>Actinomycetota</taxon>
        <taxon>Actinomycetes</taxon>
        <taxon>Nakamurellales</taxon>
        <taxon>Nakamurellaceae</taxon>
        <taxon>Nakamurella</taxon>
    </lineage>
</organism>
<feature type="transmembrane region" description="Helical" evidence="2">
    <location>
        <begin position="361"/>
        <end position="378"/>
    </location>
</feature>
<keyword evidence="2" id="KW-0472">Membrane</keyword>
<feature type="transmembrane region" description="Helical" evidence="2">
    <location>
        <begin position="593"/>
        <end position="613"/>
    </location>
</feature>
<feature type="transmembrane region" description="Helical" evidence="2">
    <location>
        <begin position="136"/>
        <end position="158"/>
    </location>
</feature>
<dbReference type="RefSeq" id="WP_205255810.1">
    <property type="nucleotide sequence ID" value="NZ_BAAAPV010000002.1"/>
</dbReference>
<feature type="transmembrane region" description="Helical" evidence="2">
    <location>
        <begin position="106"/>
        <end position="124"/>
    </location>
</feature>
<dbReference type="EMBL" id="JAERWL010000005">
    <property type="protein sequence ID" value="MBM9475708.1"/>
    <property type="molecule type" value="Genomic_DNA"/>
</dbReference>
<feature type="transmembrane region" description="Helical" evidence="2">
    <location>
        <begin position="76"/>
        <end position="100"/>
    </location>
</feature>
<accession>A0A939BZG8</accession>
<evidence type="ECO:0000313" key="3">
    <source>
        <dbReference type="EMBL" id="MBM9475708.1"/>
    </source>
</evidence>
<evidence type="ECO:0000256" key="1">
    <source>
        <dbReference type="SAM" id="MobiDB-lite"/>
    </source>
</evidence>
<evidence type="ECO:0000313" key="4">
    <source>
        <dbReference type="Proteomes" id="UP000663801"/>
    </source>
</evidence>
<feature type="transmembrane region" description="Helical" evidence="2">
    <location>
        <begin position="459"/>
        <end position="485"/>
    </location>
</feature>
<feature type="transmembrane region" description="Helical" evidence="2">
    <location>
        <begin position="336"/>
        <end position="354"/>
    </location>
</feature>
<dbReference type="Proteomes" id="UP000663801">
    <property type="component" value="Unassembled WGS sequence"/>
</dbReference>
<reference evidence="3" key="1">
    <citation type="submission" date="2021-01" db="EMBL/GenBank/DDBJ databases">
        <title>KCTC 19127 draft genome.</title>
        <authorList>
            <person name="An D."/>
        </authorList>
    </citation>
    <scope>NUCLEOTIDE SEQUENCE</scope>
    <source>
        <strain evidence="3">KCTC 19127</strain>
    </source>
</reference>
<dbReference type="AlphaFoldDB" id="A0A939BZG8"/>
<protein>
    <submittedName>
        <fullName evidence="3">Uncharacterized protein</fullName>
    </submittedName>
</protein>
<feature type="transmembrane region" description="Helical" evidence="2">
    <location>
        <begin position="263"/>
        <end position="282"/>
    </location>
</feature>
<keyword evidence="4" id="KW-1185">Reference proteome</keyword>
<feature type="transmembrane region" description="Helical" evidence="2">
    <location>
        <begin position="505"/>
        <end position="530"/>
    </location>
</feature>
<feature type="transmembrane region" description="Helical" evidence="2">
    <location>
        <begin position="235"/>
        <end position="256"/>
    </location>
</feature>
<feature type="transmembrane region" description="Helical" evidence="2">
    <location>
        <begin position="164"/>
        <end position="184"/>
    </location>
</feature>
<feature type="region of interest" description="Disordered" evidence="1">
    <location>
        <begin position="1"/>
        <end position="58"/>
    </location>
</feature>
<feature type="transmembrane region" description="Helical" evidence="2">
    <location>
        <begin position="537"/>
        <end position="555"/>
    </location>
</feature>
<gene>
    <name evidence="3" type="ORF">JL107_04535</name>
</gene>
<feature type="transmembrane region" description="Helical" evidence="2">
    <location>
        <begin position="561"/>
        <end position="581"/>
    </location>
</feature>
<sequence length="756" mass="79492">MSISDAPTRTSLITGTTDQAPGATGSHALTDRLPAGGQDVGGDLSDTPAPSRRSRRERWRALPVLRRAGSSAPMPGVARLLAASWVLLTLLAGGIGALAGLGDLRAVALTLFLTTGLAVAPVLVLSRTAVLSTSSFVLIAVAGSMAAATTVGFVMATVPVWQPVAAFWIAVAVTLVLLALSVVAEGRQWLAEVRELDLAATARTLRPGAVAAVGLVLTLVDALTHRTDPQPAGLLGSVGPLWFVGALLILAAAALAWATGGNLAVPVLALGVLAVLSQAALYGTPTVVSAARHVGVVDYIRVNGQLDPSTDIFQSWPGLFTAAAWVVDAAGISDPMILATWLPVLFAAATVLAVRVLAGRFLATPALAWAAGLLFMMANAVNTIYFAPQSIGLVYSLLILALVIARPDESARARLLRFVLVGWLTVVGVVTHQISPYLLVAALVVLVAFRLVRPWWLPIALLVPAVGWALINVNILGNFLSIEALGRLFDNLAPPVNDGLVNPPALINTIVYAVPALLLVVIGALAVLAVVRHRDRLRFGLLATAASPGTLFLATSYGQEGIFRVVMFALPWLSILAVMALPSGWLRRRVVQTGLVLSLVGITAVNVFALTGMDWARIIRADSTEAVRVFENTAPDDAVMLVTGTGRATPGRVTARYQDVRGISRDTLLNYPGLTAGYDAAADESQLTTDFLGQFPGVAHYALVSDAIGAWGDRYGMQSYEDYQELRDVMAQSPDWRAIFRGPTTTLYEYTGPGAP</sequence>
<feature type="transmembrane region" description="Helical" evidence="2">
    <location>
        <begin position="437"/>
        <end position="452"/>
    </location>
</feature>